<dbReference type="InterPro" id="IPR011701">
    <property type="entry name" value="MFS"/>
</dbReference>
<evidence type="ECO:0000256" key="6">
    <source>
        <dbReference type="ARBA" id="ARBA00022989"/>
    </source>
</evidence>
<feature type="transmembrane region" description="Helical" evidence="8">
    <location>
        <begin position="172"/>
        <end position="192"/>
    </location>
</feature>
<evidence type="ECO:0000313" key="11">
    <source>
        <dbReference type="Proteomes" id="UP000279600"/>
    </source>
</evidence>
<dbReference type="OrthoDB" id="9800416at2"/>
<dbReference type="NCBIfam" id="TIGR00710">
    <property type="entry name" value="efflux_Bcr_CflA"/>
    <property type="match status" value="1"/>
</dbReference>
<dbReference type="Proteomes" id="UP000279600">
    <property type="component" value="Chromosome"/>
</dbReference>
<dbReference type="Pfam" id="PF07690">
    <property type="entry name" value="MFS_1"/>
    <property type="match status" value="1"/>
</dbReference>
<evidence type="ECO:0000256" key="5">
    <source>
        <dbReference type="ARBA" id="ARBA00022692"/>
    </source>
</evidence>
<evidence type="ECO:0000256" key="1">
    <source>
        <dbReference type="ARBA" id="ARBA00004651"/>
    </source>
</evidence>
<dbReference type="RefSeq" id="WP_126444504.1">
    <property type="nucleotide sequence ID" value="NZ_CP034549.1"/>
</dbReference>
<reference evidence="10 11" key="1">
    <citation type="submission" date="2018-12" db="EMBL/GenBank/DDBJ databases">
        <title>Complete genome of Nonlabens sp. MJ115.</title>
        <authorList>
            <person name="Choi H.S."/>
            <person name="Jung J."/>
        </authorList>
    </citation>
    <scope>NUCLEOTIDE SEQUENCE [LARGE SCALE GENOMIC DNA]</scope>
    <source>
        <strain evidence="10 11">MJ115</strain>
    </source>
</reference>
<feature type="transmembrane region" description="Helical" evidence="8">
    <location>
        <begin position="16"/>
        <end position="33"/>
    </location>
</feature>
<sequence length="427" mass="47069">MQKIKVEKEVSKGRKNVIILLLGTLIAIGPFSIDTYLPAFKQIASDFKVDTSAIGITLTTYFIGIGLGQLAYGPLMDRYGRRRPLIAGLTLYIVTSVLCGLAWDLNSLAFFRFFMALGGCAGMVASKAVVRDYFDKDKVADVLSTLMLIMGVAPIIAPTVGSWLINSFHWEVVFYSLAAFATIMLVSVFYILPESAQPDPDTSLKPTKVFKEYASIYRNKDFFLFSTARGFAIGALLAYVASAPFIFIEFYGMEEDMFGYIFGGNAAGLILGSQINRLFLRRYTTFQITYAIGALMAILTTGILGYSIFFEAHFWVVYPGLFIMLFFIGFQNPNVTALSLQPFNLQAGSASALVGSVSMIFGSAASWLMAELLVDDLIPLLATVAVCAVCGFAAILVYRMRYAQGYAFAKAYSRHPYQVKHREVSKQ</sequence>
<dbReference type="FunFam" id="1.20.1720.10:FF:000005">
    <property type="entry name" value="Bcr/CflA family efflux transporter"/>
    <property type="match status" value="1"/>
</dbReference>
<feature type="domain" description="Major facilitator superfamily (MFS) profile" evidence="9">
    <location>
        <begin position="16"/>
        <end position="403"/>
    </location>
</feature>
<dbReference type="GO" id="GO:1990961">
    <property type="term" value="P:xenobiotic detoxification by transmembrane export across the plasma membrane"/>
    <property type="evidence" value="ECO:0007669"/>
    <property type="project" value="InterPro"/>
</dbReference>
<dbReference type="AlphaFoldDB" id="A0A3S9MUA2"/>
<feature type="transmembrane region" description="Helical" evidence="8">
    <location>
        <begin position="288"/>
        <end position="309"/>
    </location>
</feature>
<evidence type="ECO:0000256" key="3">
    <source>
        <dbReference type="ARBA" id="ARBA00022448"/>
    </source>
</evidence>
<feature type="transmembrane region" description="Helical" evidence="8">
    <location>
        <begin position="53"/>
        <end position="72"/>
    </location>
</feature>
<protein>
    <submittedName>
        <fullName evidence="10">Bcr/CflA family efflux MFS transporter</fullName>
    </submittedName>
</protein>
<feature type="transmembrane region" description="Helical" evidence="8">
    <location>
        <begin position="343"/>
        <end position="365"/>
    </location>
</feature>
<dbReference type="CDD" id="cd17320">
    <property type="entry name" value="MFS_MdfA_MDR_like"/>
    <property type="match status" value="1"/>
</dbReference>
<keyword evidence="7 8" id="KW-0472">Membrane</keyword>
<dbReference type="SUPFAM" id="SSF103473">
    <property type="entry name" value="MFS general substrate transporter"/>
    <property type="match status" value="1"/>
</dbReference>
<dbReference type="GO" id="GO:0042910">
    <property type="term" value="F:xenobiotic transmembrane transporter activity"/>
    <property type="evidence" value="ECO:0007669"/>
    <property type="project" value="InterPro"/>
</dbReference>
<keyword evidence="3" id="KW-0813">Transport</keyword>
<keyword evidence="6 8" id="KW-1133">Transmembrane helix</keyword>
<dbReference type="EMBL" id="CP034549">
    <property type="protein sequence ID" value="AZQ42757.1"/>
    <property type="molecule type" value="Genomic_DNA"/>
</dbReference>
<feature type="transmembrane region" description="Helical" evidence="8">
    <location>
        <begin position="109"/>
        <end position="130"/>
    </location>
</feature>
<dbReference type="PROSITE" id="PS50850">
    <property type="entry name" value="MFS"/>
    <property type="match status" value="1"/>
</dbReference>
<comment type="subcellular location">
    <subcellularLocation>
        <location evidence="1">Cell membrane</location>
        <topology evidence="1">Multi-pass membrane protein</topology>
    </subcellularLocation>
</comment>
<evidence type="ECO:0000256" key="8">
    <source>
        <dbReference type="SAM" id="Phobius"/>
    </source>
</evidence>
<keyword evidence="4" id="KW-1003">Cell membrane</keyword>
<accession>A0A3S9MUA2</accession>
<dbReference type="PANTHER" id="PTHR23502:SF132">
    <property type="entry name" value="POLYAMINE TRANSPORTER 2-RELATED"/>
    <property type="match status" value="1"/>
</dbReference>
<feature type="transmembrane region" description="Helical" evidence="8">
    <location>
        <begin position="315"/>
        <end position="331"/>
    </location>
</feature>
<dbReference type="Gene3D" id="1.20.1720.10">
    <property type="entry name" value="Multidrug resistance protein D"/>
    <property type="match status" value="1"/>
</dbReference>
<proteinExistence type="inferred from homology"/>
<evidence type="ECO:0000256" key="7">
    <source>
        <dbReference type="ARBA" id="ARBA00023136"/>
    </source>
</evidence>
<dbReference type="InterPro" id="IPR020846">
    <property type="entry name" value="MFS_dom"/>
</dbReference>
<gene>
    <name evidence="10" type="ORF">EJ995_00350</name>
</gene>
<feature type="transmembrane region" description="Helical" evidence="8">
    <location>
        <begin position="84"/>
        <end position="103"/>
    </location>
</feature>
<evidence type="ECO:0000259" key="9">
    <source>
        <dbReference type="PROSITE" id="PS50850"/>
    </source>
</evidence>
<feature type="transmembrane region" description="Helical" evidence="8">
    <location>
        <begin position="257"/>
        <end position="276"/>
    </location>
</feature>
<feature type="transmembrane region" description="Helical" evidence="8">
    <location>
        <begin position="230"/>
        <end position="251"/>
    </location>
</feature>
<keyword evidence="11" id="KW-1185">Reference proteome</keyword>
<dbReference type="InterPro" id="IPR004812">
    <property type="entry name" value="Efflux_drug-R_Bcr/CmlA"/>
</dbReference>
<feature type="transmembrane region" description="Helical" evidence="8">
    <location>
        <begin position="377"/>
        <end position="398"/>
    </location>
</feature>
<keyword evidence="5 8" id="KW-0812">Transmembrane</keyword>
<organism evidence="10 11">
    <name type="scientific">Nonlabens ponticola</name>
    <dbReference type="NCBI Taxonomy" id="2496866"/>
    <lineage>
        <taxon>Bacteria</taxon>
        <taxon>Pseudomonadati</taxon>
        <taxon>Bacteroidota</taxon>
        <taxon>Flavobacteriia</taxon>
        <taxon>Flavobacteriales</taxon>
        <taxon>Flavobacteriaceae</taxon>
        <taxon>Nonlabens</taxon>
    </lineage>
</organism>
<dbReference type="InterPro" id="IPR036259">
    <property type="entry name" value="MFS_trans_sf"/>
</dbReference>
<name>A0A3S9MUA2_9FLAO</name>
<dbReference type="PANTHER" id="PTHR23502">
    <property type="entry name" value="MAJOR FACILITATOR SUPERFAMILY"/>
    <property type="match status" value="1"/>
</dbReference>
<dbReference type="GO" id="GO:0005886">
    <property type="term" value="C:plasma membrane"/>
    <property type="evidence" value="ECO:0007669"/>
    <property type="project" value="UniProtKB-SubCell"/>
</dbReference>
<dbReference type="KEGG" id="noj:EJ995_00350"/>
<comment type="similarity">
    <text evidence="2">Belongs to the major facilitator superfamily. Bcr/CmlA family.</text>
</comment>
<evidence type="ECO:0000256" key="2">
    <source>
        <dbReference type="ARBA" id="ARBA00006236"/>
    </source>
</evidence>
<evidence type="ECO:0000313" key="10">
    <source>
        <dbReference type="EMBL" id="AZQ42757.1"/>
    </source>
</evidence>
<evidence type="ECO:0000256" key="4">
    <source>
        <dbReference type="ARBA" id="ARBA00022475"/>
    </source>
</evidence>
<feature type="transmembrane region" description="Helical" evidence="8">
    <location>
        <begin position="142"/>
        <end position="166"/>
    </location>
</feature>